<dbReference type="SMART" id="SM00448">
    <property type="entry name" value="REC"/>
    <property type="match status" value="1"/>
</dbReference>
<dbReference type="CDD" id="cd00383">
    <property type="entry name" value="trans_reg_C"/>
    <property type="match status" value="1"/>
</dbReference>
<name>A0ABP9AV39_9ACTN</name>
<proteinExistence type="predicted"/>
<feature type="domain" description="Response regulatory" evidence="7">
    <location>
        <begin position="4"/>
        <end position="117"/>
    </location>
</feature>
<organism evidence="9 10">
    <name type="scientific">Streptomyces sanyensis</name>
    <dbReference type="NCBI Taxonomy" id="568869"/>
    <lineage>
        <taxon>Bacteria</taxon>
        <taxon>Bacillati</taxon>
        <taxon>Actinomycetota</taxon>
        <taxon>Actinomycetes</taxon>
        <taxon>Kitasatosporales</taxon>
        <taxon>Streptomycetaceae</taxon>
        <taxon>Streptomyces</taxon>
    </lineage>
</organism>
<keyword evidence="4" id="KW-0804">Transcription</keyword>
<dbReference type="Pfam" id="PF00486">
    <property type="entry name" value="Trans_reg_C"/>
    <property type="match status" value="1"/>
</dbReference>
<gene>
    <name evidence="9" type="ORF">GCM10023329_41950</name>
</gene>
<dbReference type="InterPro" id="IPR016032">
    <property type="entry name" value="Sig_transdc_resp-reg_C-effctor"/>
</dbReference>
<evidence type="ECO:0000256" key="2">
    <source>
        <dbReference type="ARBA" id="ARBA00023015"/>
    </source>
</evidence>
<dbReference type="Pfam" id="PF00072">
    <property type="entry name" value="Response_reg"/>
    <property type="match status" value="1"/>
</dbReference>
<feature type="modified residue" description="4-aspartylphosphate" evidence="5">
    <location>
        <position position="53"/>
    </location>
</feature>
<dbReference type="CDD" id="cd17574">
    <property type="entry name" value="REC_OmpR"/>
    <property type="match status" value="1"/>
</dbReference>
<dbReference type="PANTHER" id="PTHR48111">
    <property type="entry name" value="REGULATOR OF RPOS"/>
    <property type="match status" value="1"/>
</dbReference>
<evidence type="ECO:0000256" key="6">
    <source>
        <dbReference type="PROSITE-ProRule" id="PRU01091"/>
    </source>
</evidence>
<evidence type="ECO:0000256" key="4">
    <source>
        <dbReference type="ARBA" id="ARBA00023163"/>
    </source>
</evidence>
<dbReference type="InterPro" id="IPR039420">
    <property type="entry name" value="WalR-like"/>
</dbReference>
<dbReference type="RefSeq" id="WP_345614974.1">
    <property type="nucleotide sequence ID" value="NZ_BAABJV010000012.1"/>
</dbReference>
<keyword evidence="2" id="KW-0805">Transcription regulation</keyword>
<keyword evidence="3 6" id="KW-0238">DNA-binding</keyword>
<feature type="domain" description="OmpR/PhoB-type" evidence="8">
    <location>
        <begin position="129"/>
        <end position="228"/>
    </location>
</feature>
<dbReference type="SUPFAM" id="SSF46894">
    <property type="entry name" value="C-terminal effector domain of the bipartite response regulators"/>
    <property type="match status" value="1"/>
</dbReference>
<dbReference type="InterPro" id="IPR001867">
    <property type="entry name" value="OmpR/PhoB-type_DNA-bd"/>
</dbReference>
<dbReference type="Gene3D" id="1.10.10.10">
    <property type="entry name" value="Winged helix-like DNA-binding domain superfamily/Winged helix DNA-binding domain"/>
    <property type="match status" value="1"/>
</dbReference>
<evidence type="ECO:0000256" key="3">
    <source>
        <dbReference type="ARBA" id="ARBA00023125"/>
    </source>
</evidence>
<keyword evidence="10" id="KW-1185">Reference proteome</keyword>
<dbReference type="InterPro" id="IPR036388">
    <property type="entry name" value="WH-like_DNA-bd_sf"/>
</dbReference>
<dbReference type="SUPFAM" id="SSF52172">
    <property type="entry name" value="CheY-like"/>
    <property type="match status" value="1"/>
</dbReference>
<dbReference type="PROSITE" id="PS50110">
    <property type="entry name" value="RESPONSE_REGULATORY"/>
    <property type="match status" value="1"/>
</dbReference>
<evidence type="ECO:0000313" key="10">
    <source>
        <dbReference type="Proteomes" id="UP001501147"/>
    </source>
</evidence>
<keyword evidence="1 5" id="KW-0597">Phosphoprotein</keyword>
<dbReference type="SMART" id="SM00862">
    <property type="entry name" value="Trans_reg_C"/>
    <property type="match status" value="1"/>
</dbReference>
<dbReference type="PANTHER" id="PTHR48111:SF4">
    <property type="entry name" value="DNA-BINDING DUAL TRANSCRIPTIONAL REGULATOR OMPR"/>
    <property type="match status" value="1"/>
</dbReference>
<dbReference type="Gene3D" id="6.10.250.690">
    <property type="match status" value="1"/>
</dbReference>
<dbReference type="InterPro" id="IPR011006">
    <property type="entry name" value="CheY-like_superfamily"/>
</dbReference>
<evidence type="ECO:0000259" key="8">
    <source>
        <dbReference type="PROSITE" id="PS51755"/>
    </source>
</evidence>
<evidence type="ECO:0000256" key="5">
    <source>
        <dbReference type="PROSITE-ProRule" id="PRU00169"/>
    </source>
</evidence>
<dbReference type="PROSITE" id="PS51755">
    <property type="entry name" value="OMPR_PHOB"/>
    <property type="match status" value="1"/>
</dbReference>
<evidence type="ECO:0000259" key="7">
    <source>
        <dbReference type="PROSITE" id="PS50110"/>
    </source>
</evidence>
<comment type="caution">
    <text evidence="9">The sequence shown here is derived from an EMBL/GenBank/DDBJ whole genome shotgun (WGS) entry which is preliminary data.</text>
</comment>
<evidence type="ECO:0000256" key="1">
    <source>
        <dbReference type="ARBA" id="ARBA00022553"/>
    </source>
</evidence>
<feature type="DNA-binding region" description="OmpR/PhoB-type" evidence="6">
    <location>
        <begin position="129"/>
        <end position="228"/>
    </location>
</feature>
<dbReference type="EMBL" id="BAABJV010000012">
    <property type="protein sequence ID" value="GAA4786700.1"/>
    <property type="molecule type" value="Genomic_DNA"/>
</dbReference>
<dbReference type="Gene3D" id="3.40.50.2300">
    <property type="match status" value="1"/>
</dbReference>
<accession>A0ABP9AV39</accession>
<reference evidence="10" key="1">
    <citation type="journal article" date="2019" name="Int. J. Syst. Evol. Microbiol.">
        <title>The Global Catalogue of Microorganisms (GCM) 10K type strain sequencing project: providing services to taxonomists for standard genome sequencing and annotation.</title>
        <authorList>
            <consortium name="The Broad Institute Genomics Platform"/>
            <consortium name="The Broad Institute Genome Sequencing Center for Infectious Disease"/>
            <person name="Wu L."/>
            <person name="Ma J."/>
        </authorList>
    </citation>
    <scope>NUCLEOTIDE SEQUENCE [LARGE SCALE GENOMIC DNA]</scope>
    <source>
        <strain evidence="10">JCM 18324</strain>
    </source>
</reference>
<dbReference type="Proteomes" id="UP001501147">
    <property type="component" value="Unassembled WGS sequence"/>
</dbReference>
<protein>
    <submittedName>
        <fullName evidence="9">Response regulator transcription factor</fullName>
    </submittedName>
</protein>
<evidence type="ECO:0000313" key="9">
    <source>
        <dbReference type="EMBL" id="GAA4786700.1"/>
    </source>
</evidence>
<sequence>MCAYVLVAEDDIKQAAIIGRYLEHEGHVPRLVHDGSAALEEVRRQPPDLLVLDVMMPVVDGLDVCRILRRESELPVLMLTARSTEEDLLRGLDLGADEYMTKPYSPRELMARIRSLLRRAQRSCPAKEPQVLRAGRLTVDPLRRTVLVDGRPVDCTACEFEILAVMAAEPQRVFTRKQLLGVTRGTHHYITERTVDVHVLNLRRKIEPDPRRPVHLLTVYGVGYKLADDGGEDLRAR</sequence>
<dbReference type="InterPro" id="IPR001789">
    <property type="entry name" value="Sig_transdc_resp-reg_receiver"/>
</dbReference>